<evidence type="ECO:0000313" key="2">
    <source>
        <dbReference type="Proteomes" id="UP000177107"/>
    </source>
</evidence>
<reference evidence="1 2" key="1">
    <citation type="journal article" date="2016" name="Nat. Commun.">
        <title>Thousands of microbial genomes shed light on interconnected biogeochemical processes in an aquifer system.</title>
        <authorList>
            <person name="Anantharaman K."/>
            <person name="Brown C.T."/>
            <person name="Hug L.A."/>
            <person name="Sharon I."/>
            <person name="Castelle C.J."/>
            <person name="Probst A.J."/>
            <person name="Thomas B.C."/>
            <person name="Singh A."/>
            <person name="Wilkins M.J."/>
            <person name="Karaoz U."/>
            <person name="Brodie E.L."/>
            <person name="Williams K.H."/>
            <person name="Hubbard S.S."/>
            <person name="Banfield J.F."/>
        </authorList>
    </citation>
    <scope>NUCLEOTIDE SEQUENCE [LARGE SCALE GENOMIC DNA]</scope>
</reference>
<dbReference type="InterPro" id="IPR042184">
    <property type="entry name" value="YqeY/Aim41_N"/>
</dbReference>
<dbReference type="InterPro" id="IPR023168">
    <property type="entry name" value="GatB_Yqey_C_2"/>
</dbReference>
<protein>
    <recommendedName>
        <fullName evidence="3">Glutamyl-tRNA amidotransferase</fullName>
    </recommendedName>
</protein>
<dbReference type="AlphaFoldDB" id="A0A1F6E418"/>
<name>A0A1F6E418_9BACT</name>
<accession>A0A1F6E418</accession>
<dbReference type="Gene3D" id="1.10.1510.10">
    <property type="entry name" value="Uncharacterised protein YqeY/AIM41 PF09424, N-terminal domain"/>
    <property type="match status" value="1"/>
</dbReference>
<dbReference type="InterPro" id="IPR019004">
    <property type="entry name" value="YqeY/Aim41"/>
</dbReference>
<sequence>MSIHASLKAAIPAALRAKDEVRLRTLRSLVAAMTNEVVAKKRKPDELLTDDEATVVLKRAGSQRKDSIEQFEKAGRNDLVEPEKAELAIIETLLPTMMSREDIEAVAKAKMADMAVTVNGGSPGAANLAALKGKFIGMLMKELKGKADGADVKAVVDALLS</sequence>
<dbReference type="Pfam" id="PF09424">
    <property type="entry name" value="YqeY"/>
    <property type="match status" value="1"/>
</dbReference>
<dbReference type="GO" id="GO:0016884">
    <property type="term" value="F:carbon-nitrogen ligase activity, with glutamine as amido-N-donor"/>
    <property type="evidence" value="ECO:0007669"/>
    <property type="project" value="InterPro"/>
</dbReference>
<dbReference type="PANTHER" id="PTHR28055">
    <property type="entry name" value="ALTERED INHERITANCE OF MITOCHONDRIA PROTEIN 41, MITOCHONDRIAL"/>
    <property type="match status" value="1"/>
</dbReference>
<evidence type="ECO:0008006" key="3">
    <source>
        <dbReference type="Google" id="ProtNLM"/>
    </source>
</evidence>
<dbReference type="Proteomes" id="UP000177107">
    <property type="component" value="Unassembled WGS sequence"/>
</dbReference>
<gene>
    <name evidence="1" type="ORF">A3C95_01990</name>
</gene>
<proteinExistence type="predicted"/>
<dbReference type="PANTHER" id="PTHR28055:SF1">
    <property type="entry name" value="ALTERED INHERITANCE OF MITOCHONDRIA PROTEIN 41, MITOCHONDRIAL"/>
    <property type="match status" value="1"/>
</dbReference>
<dbReference type="SUPFAM" id="SSF89095">
    <property type="entry name" value="GatB/YqeY motif"/>
    <property type="match status" value="1"/>
</dbReference>
<dbReference type="InterPro" id="IPR003789">
    <property type="entry name" value="Asn/Gln_tRNA_amidoTrase-B-like"/>
</dbReference>
<dbReference type="EMBL" id="MFLM01000008">
    <property type="protein sequence ID" value="OGG68454.1"/>
    <property type="molecule type" value="Genomic_DNA"/>
</dbReference>
<organism evidence="1 2">
    <name type="scientific">Candidatus Kaiserbacteria bacterium RIFCSPHIGHO2_02_FULL_56_30</name>
    <dbReference type="NCBI Taxonomy" id="1798499"/>
    <lineage>
        <taxon>Bacteria</taxon>
        <taxon>Candidatus Kaiseribacteriota</taxon>
    </lineage>
</organism>
<comment type="caution">
    <text evidence="1">The sequence shown here is derived from an EMBL/GenBank/DDBJ whole genome shotgun (WGS) entry which is preliminary data.</text>
</comment>
<dbReference type="STRING" id="1798499.A3C95_01990"/>
<evidence type="ECO:0000313" key="1">
    <source>
        <dbReference type="EMBL" id="OGG68454.1"/>
    </source>
</evidence>
<dbReference type="Gene3D" id="1.10.10.410">
    <property type="match status" value="1"/>
</dbReference>